<dbReference type="Proteomes" id="UP000005239">
    <property type="component" value="Unassembled WGS sequence"/>
</dbReference>
<sequence length="88" mass="9613">MIRVIQLIVRISQILCNRDTATDAGPHEACIPVSKPSSSSSSAQTTSTTPASYRGIQRRKAVRRSPTPRNRGQVEGINEVHPDPPTTY</sequence>
<organism evidence="2 3">
    <name type="scientific">Pristionchus pacificus</name>
    <name type="common">Parasitic nematode worm</name>
    <dbReference type="NCBI Taxonomy" id="54126"/>
    <lineage>
        <taxon>Eukaryota</taxon>
        <taxon>Metazoa</taxon>
        <taxon>Ecdysozoa</taxon>
        <taxon>Nematoda</taxon>
        <taxon>Chromadorea</taxon>
        <taxon>Rhabditida</taxon>
        <taxon>Rhabditina</taxon>
        <taxon>Diplogasteromorpha</taxon>
        <taxon>Diplogasteroidea</taxon>
        <taxon>Neodiplogasteridae</taxon>
        <taxon>Pristionchus</taxon>
    </lineage>
</organism>
<protein>
    <submittedName>
        <fullName evidence="2">Uncharacterized protein</fullName>
    </submittedName>
</protein>
<evidence type="ECO:0000313" key="2">
    <source>
        <dbReference type="EnsemblMetazoa" id="PPA46297.1"/>
    </source>
</evidence>
<reference evidence="3" key="1">
    <citation type="journal article" date="2008" name="Nat. Genet.">
        <title>The Pristionchus pacificus genome provides a unique perspective on nematode lifestyle and parasitism.</title>
        <authorList>
            <person name="Dieterich C."/>
            <person name="Clifton S.W."/>
            <person name="Schuster L.N."/>
            <person name="Chinwalla A."/>
            <person name="Delehaunty K."/>
            <person name="Dinkelacker I."/>
            <person name="Fulton L."/>
            <person name="Fulton R."/>
            <person name="Godfrey J."/>
            <person name="Minx P."/>
            <person name="Mitreva M."/>
            <person name="Roeseler W."/>
            <person name="Tian H."/>
            <person name="Witte H."/>
            <person name="Yang S.P."/>
            <person name="Wilson R.K."/>
            <person name="Sommer R.J."/>
        </authorList>
    </citation>
    <scope>NUCLEOTIDE SEQUENCE [LARGE SCALE GENOMIC DNA]</scope>
    <source>
        <strain evidence="3">PS312</strain>
    </source>
</reference>
<evidence type="ECO:0000256" key="1">
    <source>
        <dbReference type="SAM" id="MobiDB-lite"/>
    </source>
</evidence>
<accession>A0A2A6CH47</accession>
<feature type="region of interest" description="Disordered" evidence="1">
    <location>
        <begin position="21"/>
        <end position="88"/>
    </location>
</feature>
<keyword evidence="3" id="KW-1185">Reference proteome</keyword>
<reference evidence="2" key="2">
    <citation type="submission" date="2022-06" db="UniProtKB">
        <authorList>
            <consortium name="EnsemblMetazoa"/>
        </authorList>
    </citation>
    <scope>IDENTIFICATION</scope>
    <source>
        <strain evidence="2">PS312</strain>
    </source>
</reference>
<proteinExistence type="predicted"/>
<feature type="compositionally biased region" description="Low complexity" evidence="1">
    <location>
        <begin position="34"/>
        <end position="52"/>
    </location>
</feature>
<dbReference type="EnsemblMetazoa" id="PPA46297.1">
    <property type="protein sequence ID" value="PPA46297.1"/>
    <property type="gene ID" value="WBGene00284666"/>
</dbReference>
<name>A0A2A6CH47_PRIPA</name>
<evidence type="ECO:0000313" key="3">
    <source>
        <dbReference type="Proteomes" id="UP000005239"/>
    </source>
</evidence>
<gene>
    <name evidence="2" type="primary">WBGene00284666</name>
</gene>
<accession>A0A8R1ZBF9</accession>
<dbReference type="AlphaFoldDB" id="A0A2A6CH47"/>